<evidence type="ECO:0000313" key="11">
    <source>
        <dbReference type="Proteomes" id="UP000246132"/>
    </source>
</evidence>
<evidence type="ECO:0000256" key="3">
    <source>
        <dbReference type="ARBA" id="ARBA00022475"/>
    </source>
</evidence>
<dbReference type="GO" id="GO:0005886">
    <property type="term" value="C:plasma membrane"/>
    <property type="evidence" value="ECO:0007669"/>
    <property type="project" value="UniProtKB-SubCell"/>
</dbReference>
<feature type="compositionally biased region" description="Basic and acidic residues" evidence="8">
    <location>
        <begin position="219"/>
        <end position="228"/>
    </location>
</feature>
<protein>
    <submittedName>
        <fullName evidence="10">MotB family protein</fullName>
    </submittedName>
</protein>
<feature type="compositionally biased region" description="Basic residues" evidence="8">
    <location>
        <begin position="16"/>
        <end position="27"/>
    </location>
</feature>
<evidence type="ECO:0000259" key="9">
    <source>
        <dbReference type="PROSITE" id="PS51123"/>
    </source>
</evidence>
<reference evidence="10 11" key="1">
    <citation type="journal article" date="2018" name="Int. J. Syst. Bacteriol.">
        <title>Oceaniradius stylonemae gen. nov., sp. nov., isolated from a red alga, Stylonema cornu-cervi.</title>
        <authorList>
            <person name="Jeong S."/>
        </authorList>
    </citation>
    <scope>NUCLEOTIDE SEQUENCE [LARGE SCALE GENOMIC DNA]</scope>
    <source>
        <strain evidence="10 11">StC1</strain>
    </source>
</reference>
<evidence type="ECO:0000256" key="5">
    <source>
        <dbReference type="ARBA" id="ARBA00022989"/>
    </source>
</evidence>
<feature type="region of interest" description="Disordered" evidence="8">
    <location>
        <begin position="1"/>
        <end position="27"/>
    </location>
</feature>
<dbReference type="InterPro" id="IPR050330">
    <property type="entry name" value="Bact_OuterMem_StrucFunc"/>
</dbReference>
<dbReference type="AlphaFoldDB" id="A0A3A8A8Y4"/>
<evidence type="ECO:0000256" key="8">
    <source>
        <dbReference type="SAM" id="MobiDB-lite"/>
    </source>
</evidence>
<evidence type="ECO:0000256" key="6">
    <source>
        <dbReference type="ARBA" id="ARBA00023136"/>
    </source>
</evidence>
<evidence type="ECO:0000256" key="7">
    <source>
        <dbReference type="PROSITE-ProRule" id="PRU00473"/>
    </source>
</evidence>
<evidence type="ECO:0000256" key="2">
    <source>
        <dbReference type="ARBA" id="ARBA00008914"/>
    </source>
</evidence>
<dbReference type="PROSITE" id="PS51123">
    <property type="entry name" value="OMPA_2"/>
    <property type="match status" value="1"/>
</dbReference>
<keyword evidence="11" id="KW-1185">Reference proteome</keyword>
<feature type="compositionally biased region" description="Low complexity" evidence="8">
    <location>
        <begin position="281"/>
        <end position="305"/>
    </location>
</feature>
<name>A0A3A8A8Y4_9HYPH</name>
<evidence type="ECO:0000313" key="10">
    <source>
        <dbReference type="EMBL" id="RKF06406.1"/>
    </source>
</evidence>
<dbReference type="InterPro" id="IPR006665">
    <property type="entry name" value="OmpA-like"/>
</dbReference>
<feature type="domain" description="OmpA-like" evidence="9">
    <location>
        <begin position="364"/>
        <end position="482"/>
    </location>
</feature>
<feature type="region of interest" description="Disordered" evidence="8">
    <location>
        <begin position="184"/>
        <end position="203"/>
    </location>
</feature>
<dbReference type="EMBL" id="QFWV02000007">
    <property type="protein sequence ID" value="RKF06406.1"/>
    <property type="molecule type" value="Genomic_DNA"/>
</dbReference>
<feature type="region of interest" description="Disordered" evidence="8">
    <location>
        <begin position="217"/>
        <end position="248"/>
    </location>
</feature>
<dbReference type="CDD" id="cd07185">
    <property type="entry name" value="OmpA_C-like"/>
    <property type="match status" value="1"/>
</dbReference>
<dbReference type="Pfam" id="PF00691">
    <property type="entry name" value="OmpA"/>
    <property type="match status" value="1"/>
</dbReference>
<evidence type="ECO:0000256" key="4">
    <source>
        <dbReference type="ARBA" id="ARBA00022692"/>
    </source>
</evidence>
<organism evidence="10 11">
    <name type="scientific">Oceaniradius stylonematis</name>
    <dbReference type="NCBI Taxonomy" id="2184161"/>
    <lineage>
        <taxon>Bacteria</taxon>
        <taxon>Pseudomonadati</taxon>
        <taxon>Pseudomonadota</taxon>
        <taxon>Alphaproteobacteria</taxon>
        <taxon>Hyphomicrobiales</taxon>
        <taxon>Ahrensiaceae</taxon>
        <taxon>Oceaniradius</taxon>
    </lineage>
</organism>
<comment type="subcellular location">
    <subcellularLocation>
        <location evidence="1">Cell membrane</location>
        <topology evidence="1">Single-pass membrane protein</topology>
    </subcellularLocation>
</comment>
<proteinExistence type="inferred from homology"/>
<comment type="similarity">
    <text evidence="2">Belongs to the MotB family.</text>
</comment>
<dbReference type="Gene3D" id="3.30.1330.60">
    <property type="entry name" value="OmpA-like domain"/>
    <property type="match status" value="1"/>
</dbReference>
<keyword evidence="5" id="KW-1133">Transmembrane helix</keyword>
<keyword evidence="4" id="KW-0812">Transmembrane</keyword>
<dbReference type="PANTHER" id="PTHR30329:SF21">
    <property type="entry name" value="LIPOPROTEIN YIAD-RELATED"/>
    <property type="match status" value="1"/>
</dbReference>
<evidence type="ECO:0000256" key="1">
    <source>
        <dbReference type="ARBA" id="ARBA00004162"/>
    </source>
</evidence>
<dbReference type="PANTHER" id="PTHR30329">
    <property type="entry name" value="STATOR ELEMENT OF FLAGELLAR MOTOR COMPLEX"/>
    <property type="match status" value="1"/>
</dbReference>
<feature type="region of interest" description="Disordered" evidence="8">
    <location>
        <begin position="281"/>
        <end position="323"/>
    </location>
</feature>
<dbReference type="SUPFAM" id="SSF103088">
    <property type="entry name" value="OmpA-like"/>
    <property type="match status" value="1"/>
</dbReference>
<dbReference type="Proteomes" id="UP000246132">
    <property type="component" value="Unassembled WGS sequence"/>
</dbReference>
<dbReference type="InterPro" id="IPR036737">
    <property type="entry name" value="OmpA-like_sf"/>
</dbReference>
<dbReference type="Pfam" id="PF13677">
    <property type="entry name" value="MotB_plug"/>
    <property type="match status" value="1"/>
</dbReference>
<comment type="caution">
    <text evidence="10">The sequence shown here is derived from an EMBL/GenBank/DDBJ whole genome shotgun (WGS) entry which is preliminary data.</text>
</comment>
<keyword evidence="3" id="KW-1003">Cell membrane</keyword>
<keyword evidence="6 7" id="KW-0472">Membrane</keyword>
<feature type="region of interest" description="Disordered" evidence="8">
    <location>
        <begin position="136"/>
        <end position="167"/>
    </location>
</feature>
<dbReference type="NCBIfam" id="NF004651">
    <property type="entry name" value="PRK05996.1"/>
    <property type="match status" value="1"/>
</dbReference>
<dbReference type="InterPro" id="IPR025713">
    <property type="entry name" value="MotB-like_N_dom"/>
</dbReference>
<sequence length="482" mass="51108">MAGRSGGAADAAGRNGRTRGHRRHRRLVHPARGSPRPVVWRWPVSAAQDHQEIIIIKRGHDDHDDHHGGAWKIAFADFMTAMFCLFLVLWLVNAANEETKQAVASYFNPVKLVDRNRSVKGLYDAQGIQEVEVIDAEGTGSGGGGETDASGSGQAEEQGNPTGDAAFFADPYEALDQIASSFEAGSTSGLEPQSGARSWSAEQTDASIETFFDPFAPERWSDMPREPLSDAPLSETGAPPAPAPGGQTETALADIAAETEMQPSEPAPEGALQAEPEVAMEAGEPVEAEPATAEAAETAELAAETMDSPQADSLETETPETVPPASEQAAEQLRTALTEVLTEAFGADSVLVEQLSVEAQPDAILISLTDNLQIPMFEIGSAVPSPPLVLALEKVGSVIGERAGGLRIEGHTDARPFISGSSDNWQLSASRAQAAYYMLVRGGVPENRFRAVTGRADRDLAVPGDPFSARNRRIDILLELGS</sequence>
<gene>
    <name evidence="10" type="ORF">DEM25_012415</name>
</gene>
<accession>A0A3A8A8Y4</accession>